<accession>A0A3B0RPT6</accession>
<keyword evidence="1" id="KW-0812">Transmembrane</keyword>
<gene>
    <name evidence="2" type="ORF">MNBD_ALPHA05-794</name>
</gene>
<proteinExistence type="predicted"/>
<sequence length="65" mass="7200">MSEGNYLFSVERTEADFSDLLQVMSPKIWGRWRIIVNYGLLLFLAIVVGITVGVLFSSLAFDSGG</sequence>
<evidence type="ECO:0000256" key="1">
    <source>
        <dbReference type="SAM" id="Phobius"/>
    </source>
</evidence>
<dbReference type="EMBL" id="UOEH01000170">
    <property type="protein sequence ID" value="VAV95584.1"/>
    <property type="molecule type" value="Genomic_DNA"/>
</dbReference>
<protein>
    <submittedName>
        <fullName evidence="2">Uncharacterized protein</fullName>
    </submittedName>
</protein>
<reference evidence="2" key="1">
    <citation type="submission" date="2018-06" db="EMBL/GenBank/DDBJ databases">
        <authorList>
            <person name="Zhirakovskaya E."/>
        </authorList>
    </citation>
    <scope>NUCLEOTIDE SEQUENCE</scope>
</reference>
<organism evidence="2">
    <name type="scientific">hydrothermal vent metagenome</name>
    <dbReference type="NCBI Taxonomy" id="652676"/>
    <lineage>
        <taxon>unclassified sequences</taxon>
        <taxon>metagenomes</taxon>
        <taxon>ecological metagenomes</taxon>
    </lineage>
</organism>
<feature type="non-terminal residue" evidence="2">
    <location>
        <position position="65"/>
    </location>
</feature>
<keyword evidence="1" id="KW-0472">Membrane</keyword>
<evidence type="ECO:0000313" key="2">
    <source>
        <dbReference type="EMBL" id="VAV95584.1"/>
    </source>
</evidence>
<name>A0A3B0RPT6_9ZZZZ</name>
<keyword evidence="1" id="KW-1133">Transmembrane helix</keyword>
<dbReference type="AlphaFoldDB" id="A0A3B0RPT6"/>
<feature type="transmembrane region" description="Helical" evidence="1">
    <location>
        <begin position="34"/>
        <end position="61"/>
    </location>
</feature>